<dbReference type="Gene3D" id="3.30.300.130">
    <property type="entry name" value="Fe-S cluster assembly (FSCA)"/>
    <property type="match status" value="1"/>
</dbReference>
<protein>
    <submittedName>
        <fullName evidence="2">Metal-sulfur cluster biosynthetic enzyme</fullName>
    </submittedName>
</protein>
<sequence length="136" mass="14780">MDESSAAAVPAVPPWAAEALSEVYDPCCRDKGISVVDMGLLRSVSVREGHARVELLLTSGWCPFASRVLTDVQQVVADQPGVASCEVEIVWDEAWTSDRLSESAVRKLRFLPEPAAVADRDAYVASHHRTPEETTS</sequence>
<feature type="domain" description="MIP18 family-like" evidence="1">
    <location>
        <begin position="18"/>
        <end position="88"/>
    </location>
</feature>
<evidence type="ECO:0000259" key="1">
    <source>
        <dbReference type="Pfam" id="PF01883"/>
    </source>
</evidence>
<dbReference type="EMBL" id="QEKW01000003">
    <property type="protein sequence ID" value="PVZ11944.1"/>
    <property type="molecule type" value="Genomic_DNA"/>
</dbReference>
<dbReference type="PANTHER" id="PTHR42831">
    <property type="entry name" value="FE-S PROTEIN MATURATION AUXILIARY FACTOR YITW"/>
    <property type="match status" value="1"/>
</dbReference>
<dbReference type="PANTHER" id="PTHR42831:SF1">
    <property type="entry name" value="FE-S PROTEIN MATURATION AUXILIARY FACTOR YITW"/>
    <property type="match status" value="1"/>
</dbReference>
<reference evidence="2 3" key="1">
    <citation type="submission" date="2018-04" db="EMBL/GenBank/DDBJ databases">
        <title>Genomic Encyclopedia of Type Strains, Phase IV (KMG-IV): sequencing the most valuable type-strain genomes for metagenomic binning, comparative biology and taxonomic classification.</title>
        <authorList>
            <person name="Goeker M."/>
        </authorList>
    </citation>
    <scope>NUCLEOTIDE SEQUENCE [LARGE SCALE GENOMIC DNA]</scope>
    <source>
        <strain evidence="2 3">DSM 45771</strain>
    </source>
</reference>
<dbReference type="InterPro" id="IPR002744">
    <property type="entry name" value="MIP18-like"/>
</dbReference>
<dbReference type="SUPFAM" id="SSF117916">
    <property type="entry name" value="Fe-S cluster assembly (FSCA) domain-like"/>
    <property type="match status" value="1"/>
</dbReference>
<proteinExistence type="predicted"/>
<dbReference type="Proteomes" id="UP000245639">
    <property type="component" value="Unassembled WGS sequence"/>
</dbReference>
<comment type="caution">
    <text evidence="2">The sequence shown here is derived from an EMBL/GenBank/DDBJ whole genome shotgun (WGS) entry which is preliminary data.</text>
</comment>
<evidence type="ECO:0000313" key="3">
    <source>
        <dbReference type="Proteomes" id="UP000245639"/>
    </source>
</evidence>
<dbReference type="AlphaFoldDB" id="A0A2U1FID6"/>
<organism evidence="2 3">
    <name type="scientific">Actinomycetospora cinnamomea</name>
    <dbReference type="NCBI Taxonomy" id="663609"/>
    <lineage>
        <taxon>Bacteria</taxon>
        <taxon>Bacillati</taxon>
        <taxon>Actinomycetota</taxon>
        <taxon>Actinomycetes</taxon>
        <taxon>Pseudonocardiales</taxon>
        <taxon>Pseudonocardiaceae</taxon>
        <taxon>Actinomycetospora</taxon>
    </lineage>
</organism>
<dbReference type="InterPro" id="IPR052339">
    <property type="entry name" value="Fe-S_Maturation_MIP18"/>
</dbReference>
<dbReference type="OrthoDB" id="9805360at2"/>
<dbReference type="Pfam" id="PF01883">
    <property type="entry name" value="FeS_assembly_P"/>
    <property type="match status" value="1"/>
</dbReference>
<dbReference type="InterPro" id="IPR034904">
    <property type="entry name" value="FSCA_dom_sf"/>
</dbReference>
<gene>
    <name evidence="2" type="ORF">C8D89_103274</name>
</gene>
<accession>A0A2U1FID6</accession>
<dbReference type="RefSeq" id="WP_116707626.1">
    <property type="nucleotide sequence ID" value="NZ_QEKW01000003.1"/>
</dbReference>
<evidence type="ECO:0000313" key="2">
    <source>
        <dbReference type="EMBL" id="PVZ11944.1"/>
    </source>
</evidence>
<name>A0A2U1FID6_9PSEU</name>
<keyword evidence="3" id="KW-1185">Reference proteome</keyword>